<dbReference type="Pfam" id="PF13439">
    <property type="entry name" value="Glyco_transf_4"/>
    <property type="match status" value="1"/>
</dbReference>
<protein>
    <submittedName>
        <fullName evidence="3">Glycosyltransferase family 4 protein</fullName>
    </submittedName>
</protein>
<evidence type="ECO:0000259" key="2">
    <source>
        <dbReference type="Pfam" id="PF13439"/>
    </source>
</evidence>
<reference evidence="3" key="1">
    <citation type="submission" date="2020-09" db="EMBL/GenBank/DDBJ databases">
        <title>Taishania pollutisoli gen. nov., sp. nov., Isolated from Tetrabromobisphenol A-Contaminated Soil.</title>
        <authorList>
            <person name="Chen Q."/>
        </authorList>
    </citation>
    <scope>NUCLEOTIDE SEQUENCE</scope>
    <source>
        <strain evidence="3">CZZ-1</strain>
    </source>
</reference>
<evidence type="ECO:0000313" key="4">
    <source>
        <dbReference type="Proteomes" id="UP000652681"/>
    </source>
</evidence>
<dbReference type="InterPro" id="IPR001296">
    <property type="entry name" value="Glyco_trans_1"/>
</dbReference>
<feature type="domain" description="Glycosyl transferase family 1" evidence="1">
    <location>
        <begin position="203"/>
        <end position="363"/>
    </location>
</feature>
<dbReference type="RefSeq" id="WP_216713643.1">
    <property type="nucleotide sequence ID" value="NZ_JACVEL010000002.1"/>
</dbReference>
<accession>A0A8J6PHT2</accession>
<sequence>MEKEKPENKMKALKILFVITDLGKGGAERFLLDLTSQLEIYPHIDYRIASLYNMVQYEEFKNNDKIHFLDFATFSLKTKNYNATYSDLLNDFQPDIIHTNRFLAEFITSYDIRRSIKYVCHCHDNMVQFKRFSLSSLVDKVTLLNSIEYNYLIRRKYRKVPTYFIANSQHTYSYFQDMLPANQKKNIRLIPLGFNYANFFVERQYKQKKKKIKLLNVGSYQVKKNQVFLLDIAEELKKLGVEFEINLIGDGPEFQHIYNEIRNRKLGDVVFQHGLQSNVHEWYNDSDLYIHTAYYEPFGLVLLEAMASGLPIICLDGKGNRDIIKNDYNGYMFFEQEPKAFADKIVEYTQNEELYQLISVQAQEYAKRYALPDKTRELVDFYYSIIDSE</sequence>
<evidence type="ECO:0000259" key="1">
    <source>
        <dbReference type="Pfam" id="PF00534"/>
    </source>
</evidence>
<keyword evidence="4" id="KW-1185">Reference proteome</keyword>
<comment type="caution">
    <text evidence="3">The sequence shown here is derived from an EMBL/GenBank/DDBJ whole genome shotgun (WGS) entry which is preliminary data.</text>
</comment>
<name>A0A8J6PHT2_9FLAO</name>
<feature type="domain" description="Glycosyltransferase subfamily 4-like N-terminal" evidence="2">
    <location>
        <begin position="25"/>
        <end position="195"/>
    </location>
</feature>
<dbReference type="PANTHER" id="PTHR45947:SF3">
    <property type="entry name" value="SULFOQUINOVOSYL TRANSFERASE SQD2"/>
    <property type="match status" value="1"/>
</dbReference>
<organism evidence="3 4">
    <name type="scientific">Taishania pollutisoli</name>
    <dbReference type="NCBI Taxonomy" id="2766479"/>
    <lineage>
        <taxon>Bacteria</taxon>
        <taxon>Pseudomonadati</taxon>
        <taxon>Bacteroidota</taxon>
        <taxon>Flavobacteriia</taxon>
        <taxon>Flavobacteriales</taxon>
        <taxon>Crocinitomicaceae</taxon>
        <taxon>Taishania</taxon>
    </lineage>
</organism>
<proteinExistence type="predicted"/>
<dbReference type="AlphaFoldDB" id="A0A8J6PHT2"/>
<dbReference type="PANTHER" id="PTHR45947">
    <property type="entry name" value="SULFOQUINOVOSYL TRANSFERASE SQD2"/>
    <property type="match status" value="1"/>
</dbReference>
<evidence type="ECO:0000313" key="3">
    <source>
        <dbReference type="EMBL" id="MBC9811804.1"/>
    </source>
</evidence>
<dbReference type="SUPFAM" id="SSF53756">
    <property type="entry name" value="UDP-Glycosyltransferase/glycogen phosphorylase"/>
    <property type="match status" value="1"/>
</dbReference>
<dbReference type="InterPro" id="IPR028098">
    <property type="entry name" value="Glyco_trans_4-like_N"/>
</dbReference>
<dbReference type="CDD" id="cd03801">
    <property type="entry name" value="GT4_PimA-like"/>
    <property type="match status" value="1"/>
</dbReference>
<dbReference type="Pfam" id="PF00534">
    <property type="entry name" value="Glycos_transf_1"/>
    <property type="match status" value="1"/>
</dbReference>
<dbReference type="GO" id="GO:0016757">
    <property type="term" value="F:glycosyltransferase activity"/>
    <property type="evidence" value="ECO:0007669"/>
    <property type="project" value="InterPro"/>
</dbReference>
<dbReference type="EMBL" id="JACVEL010000002">
    <property type="protein sequence ID" value="MBC9811804.1"/>
    <property type="molecule type" value="Genomic_DNA"/>
</dbReference>
<dbReference type="InterPro" id="IPR050194">
    <property type="entry name" value="Glycosyltransferase_grp1"/>
</dbReference>
<dbReference type="Gene3D" id="3.40.50.2000">
    <property type="entry name" value="Glycogen Phosphorylase B"/>
    <property type="match status" value="2"/>
</dbReference>
<gene>
    <name evidence="3" type="ORF">H9Y05_04870</name>
</gene>
<dbReference type="Proteomes" id="UP000652681">
    <property type="component" value="Unassembled WGS sequence"/>
</dbReference>